<dbReference type="PROSITE" id="PS00237">
    <property type="entry name" value="G_PROTEIN_RECEP_F1_1"/>
    <property type="match status" value="1"/>
</dbReference>
<dbReference type="SUPFAM" id="SSF81321">
    <property type="entry name" value="Family A G protein-coupled receptor-like"/>
    <property type="match status" value="1"/>
</dbReference>
<keyword evidence="8 13" id="KW-0675">Receptor</keyword>
<dbReference type="PaxDb" id="67767-A0A0J7KN97"/>
<feature type="transmembrane region" description="Helical" evidence="11">
    <location>
        <begin position="17"/>
        <end position="43"/>
    </location>
</feature>
<evidence type="ECO:0000256" key="3">
    <source>
        <dbReference type="ARBA" id="ARBA00022475"/>
    </source>
</evidence>
<dbReference type="InterPro" id="IPR017452">
    <property type="entry name" value="GPCR_Rhodpsn_7TM"/>
</dbReference>
<evidence type="ECO:0000256" key="11">
    <source>
        <dbReference type="SAM" id="Phobius"/>
    </source>
</evidence>
<dbReference type="PANTHER" id="PTHR11866:SF16">
    <property type="entry name" value="PROSTAGLANDIN E2 RECEPTOR EP4 SUBTYPE-LIKE PROTEIN"/>
    <property type="match status" value="1"/>
</dbReference>
<dbReference type="OrthoDB" id="5959154at2759"/>
<accession>A0A0J7KN97</accession>
<evidence type="ECO:0000256" key="1">
    <source>
        <dbReference type="ARBA" id="ARBA00004651"/>
    </source>
</evidence>
<evidence type="ECO:0000256" key="6">
    <source>
        <dbReference type="ARBA" id="ARBA00023040"/>
    </source>
</evidence>
<dbReference type="AlphaFoldDB" id="A0A0J7KN97"/>
<dbReference type="GO" id="GO:0007204">
    <property type="term" value="P:positive regulation of cytosolic calcium ion concentration"/>
    <property type="evidence" value="ECO:0007669"/>
    <property type="project" value="TreeGrafter"/>
</dbReference>
<comment type="caution">
    <text evidence="13">The sequence shown here is derived from an EMBL/GenBank/DDBJ whole genome shotgun (WGS) entry which is preliminary data.</text>
</comment>
<dbReference type="GO" id="GO:0007189">
    <property type="term" value="P:adenylate cyclase-activating G protein-coupled receptor signaling pathway"/>
    <property type="evidence" value="ECO:0007669"/>
    <property type="project" value="TreeGrafter"/>
</dbReference>
<keyword evidence="7 11" id="KW-0472">Membrane</keyword>
<evidence type="ECO:0000256" key="7">
    <source>
        <dbReference type="ARBA" id="ARBA00023136"/>
    </source>
</evidence>
<dbReference type="PROSITE" id="PS50262">
    <property type="entry name" value="G_PROTEIN_RECEP_F1_2"/>
    <property type="match status" value="1"/>
</dbReference>
<dbReference type="InterPro" id="IPR008365">
    <property type="entry name" value="Prostanoid_rcpt"/>
</dbReference>
<feature type="transmembrane region" description="Helical" evidence="11">
    <location>
        <begin position="64"/>
        <end position="82"/>
    </location>
</feature>
<evidence type="ECO:0000256" key="2">
    <source>
        <dbReference type="ARBA" id="ARBA00010663"/>
    </source>
</evidence>
<dbReference type="EMBL" id="LBMM01005213">
    <property type="protein sequence ID" value="KMQ91711.1"/>
    <property type="molecule type" value="Genomic_DNA"/>
</dbReference>
<dbReference type="PANTHER" id="PTHR11866">
    <property type="entry name" value="G-PROTEIN COUPLED RECEPTOR FAMILY 1 MEMBER"/>
    <property type="match status" value="1"/>
</dbReference>
<dbReference type="STRING" id="67767.A0A0J7KN97"/>
<evidence type="ECO:0000313" key="14">
    <source>
        <dbReference type="Proteomes" id="UP000036403"/>
    </source>
</evidence>
<dbReference type="GO" id="GO:0004930">
    <property type="term" value="F:G protein-coupled receptor activity"/>
    <property type="evidence" value="ECO:0007669"/>
    <property type="project" value="UniProtKB-KW"/>
</dbReference>
<evidence type="ECO:0000259" key="12">
    <source>
        <dbReference type="PROSITE" id="PS50262"/>
    </source>
</evidence>
<evidence type="ECO:0000256" key="4">
    <source>
        <dbReference type="ARBA" id="ARBA00022692"/>
    </source>
</evidence>
<sequence length="164" mass="18662">MMPDAIPSVVPKRHVSFVFQLVLTLVYITGVIGNVSALVILFHRDKRRNRKHLLMLRCLATNDLVALLGMLVQMYVTIYVVGVTSMRMFCSLRVVWRLFGLFSGCVAIVMAAERWLALTRPFVYQKVSLTLEQYRIINVTPSQRKANYAEVHKGSLYSSSSNVH</sequence>
<evidence type="ECO:0000256" key="9">
    <source>
        <dbReference type="ARBA" id="ARBA00023180"/>
    </source>
</evidence>
<name>A0A0J7KN97_LASNI</name>
<proteinExistence type="inferred from homology"/>
<dbReference type="Gene3D" id="1.20.1070.10">
    <property type="entry name" value="Rhodopsin 7-helix transmembrane proteins"/>
    <property type="match status" value="1"/>
</dbReference>
<keyword evidence="9" id="KW-0325">Glycoprotein</keyword>
<dbReference type="Proteomes" id="UP000036403">
    <property type="component" value="Unassembled WGS sequence"/>
</dbReference>
<keyword evidence="4 11" id="KW-0812">Transmembrane</keyword>
<feature type="transmembrane region" description="Helical" evidence="11">
    <location>
        <begin position="94"/>
        <end position="112"/>
    </location>
</feature>
<keyword evidence="5 11" id="KW-1133">Transmembrane helix</keyword>
<gene>
    <name evidence="13" type="ORF">RF55_8383</name>
</gene>
<keyword evidence="14" id="KW-1185">Reference proteome</keyword>
<keyword evidence="10" id="KW-0807">Transducer</keyword>
<comment type="similarity">
    <text evidence="2">Belongs to the G-protein coupled receptor 1 family.</text>
</comment>
<comment type="subcellular location">
    <subcellularLocation>
        <location evidence="1">Cell membrane</location>
        <topology evidence="1">Multi-pass membrane protein</topology>
    </subcellularLocation>
</comment>
<evidence type="ECO:0000256" key="8">
    <source>
        <dbReference type="ARBA" id="ARBA00023170"/>
    </source>
</evidence>
<organism evidence="13 14">
    <name type="scientific">Lasius niger</name>
    <name type="common">Black garden ant</name>
    <dbReference type="NCBI Taxonomy" id="67767"/>
    <lineage>
        <taxon>Eukaryota</taxon>
        <taxon>Metazoa</taxon>
        <taxon>Ecdysozoa</taxon>
        <taxon>Arthropoda</taxon>
        <taxon>Hexapoda</taxon>
        <taxon>Insecta</taxon>
        <taxon>Pterygota</taxon>
        <taxon>Neoptera</taxon>
        <taxon>Endopterygota</taxon>
        <taxon>Hymenoptera</taxon>
        <taxon>Apocrita</taxon>
        <taxon>Aculeata</taxon>
        <taxon>Formicoidea</taxon>
        <taxon>Formicidae</taxon>
        <taxon>Formicinae</taxon>
        <taxon>Lasius</taxon>
        <taxon>Lasius</taxon>
    </lineage>
</organism>
<protein>
    <submittedName>
        <fullName evidence="13">Prostaglandin e2 receptor ep4 subtype</fullName>
    </submittedName>
</protein>
<keyword evidence="3" id="KW-1003">Cell membrane</keyword>
<dbReference type="GO" id="GO:0005886">
    <property type="term" value="C:plasma membrane"/>
    <property type="evidence" value="ECO:0007669"/>
    <property type="project" value="UniProtKB-SubCell"/>
</dbReference>
<evidence type="ECO:0000256" key="5">
    <source>
        <dbReference type="ARBA" id="ARBA00022989"/>
    </source>
</evidence>
<reference evidence="13 14" key="1">
    <citation type="submission" date="2015-04" db="EMBL/GenBank/DDBJ databases">
        <title>Lasius niger genome sequencing.</title>
        <authorList>
            <person name="Konorov E.A."/>
            <person name="Nikitin M.A."/>
            <person name="Kirill M.V."/>
            <person name="Chang P."/>
        </authorList>
    </citation>
    <scope>NUCLEOTIDE SEQUENCE [LARGE SCALE GENOMIC DNA]</scope>
    <source>
        <tissue evidence="13">Whole</tissue>
    </source>
</reference>
<evidence type="ECO:0000256" key="10">
    <source>
        <dbReference type="ARBA" id="ARBA00023224"/>
    </source>
</evidence>
<keyword evidence="6" id="KW-0297">G-protein coupled receptor</keyword>
<feature type="domain" description="G-protein coupled receptors family 1 profile" evidence="12">
    <location>
        <begin position="33"/>
        <end position="130"/>
    </location>
</feature>
<dbReference type="InterPro" id="IPR000276">
    <property type="entry name" value="GPCR_Rhodpsn"/>
</dbReference>
<evidence type="ECO:0000313" key="13">
    <source>
        <dbReference type="EMBL" id="KMQ91711.1"/>
    </source>
</evidence>